<dbReference type="Proteomes" id="UP001464923">
    <property type="component" value="Unassembled WGS sequence"/>
</dbReference>
<sequence>MTNNINTLEAAFPAFAKMRPLSGFEAQNADSPGGGKDPRLAALDRTMAMAGLDTGEGLSVQGFWDDAWDWGKKAVETGKKAYEIGKGLGLFSDGPDAQIEAQFLDTFLRTQVEDLIKKLHEYVNRYGGLIECVPLVTRCVEQFGAGQYAAALATGYQAYNCISSKI</sequence>
<name>A0ABV1K2A8_9PSEU</name>
<evidence type="ECO:0008006" key="3">
    <source>
        <dbReference type="Google" id="ProtNLM"/>
    </source>
</evidence>
<comment type="caution">
    <text evidence="1">The sequence shown here is derived from an EMBL/GenBank/DDBJ whole genome shotgun (WGS) entry which is preliminary data.</text>
</comment>
<accession>A0ABV1K2A8</accession>
<protein>
    <recommendedName>
        <fullName evidence="3">ESX-1 secretion-associated protein EspA/EspE-like domain-containing protein</fullName>
    </recommendedName>
</protein>
<gene>
    <name evidence="1" type="ORF">WHI96_26300</name>
</gene>
<reference evidence="1 2" key="1">
    <citation type="submission" date="2024-03" db="EMBL/GenBank/DDBJ databases">
        <title>Draft genome sequence of Pseudonocardia tropica JCM 19149.</title>
        <authorList>
            <person name="Butdee W."/>
            <person name="Duangmal K."/>
        </authorList>
    </citation>
    <scope>NUCLEOTIDE SEQUENCE [LARGE SCALE GENOMIC DNA]</scope>
    <source>
        <strain evidence="1 2">JCM 19149</strain>
    </source>
</reference>
<dbReference type="RefSeq" id="WP_345643765.1">
    <property type="nucleotide sequence ID" value="NZ_BAABLY010000020.1"/>
</dbReference>
<organism evidence="1 2">
    <name type="scientific">Pseudonocardia tropica</name>
    <dbReference type="NCBI Taxonomy" id="681289"/>
    <lineage>
        <taxon>Bacteria</taxon>
        <taxon>Bacillati</taxon>
        <taxon>Actinomycetota</taxon>
        <taxon>Actinomycetes</taxon>
        <taxon>Pseudonocardiales</taxon>
        <taxon>Pseudonocardiaceae</taxon>
        <taxon>Pseudonocardia</taxon>
    </lineage>
</organism>
<evidence type="ECO:0000313" key="2">
    <source>
        <dbReference type="Proteomes" id="UP001464923"/>
    </source>
</evidence>
<proteinExistence type="predicted"/>
<keyword evidence="2" id="KW-1185">Reference proteome</keyword>
<dbReference type="EMBL" id="JBEDNP010000032">
    <property type="protein sequence ID" value="MEQ3542325.1"/>
    <property type="molecule type" value="Genomic_DNA"/>
</dbReference>
<evidence type="ECO:0000313" key="1">
    <source>
        <dbReference type="EMBL" id="MEQ3542325.1"/>
    </source>
</evidence>